<dbReference type="RefSeq" id="WP_015497328.1">
    <property type="nucleotide sequence ID" value="NC_020908.1"/>
</dbReference>
<organism evidence="1 2">
    <name type="scientific">Octadecabacter arcticus 238</name>
    <dbReference type="NCBI Taxonomy" id="391616"/>
    <lineage>
        <taxon>Bacteria</taxon>
        <taxon>Pseudomonadati</taxon>
        <taxon>Pseudomonadota</taxon>
        <taxon>Alphaproteobacteria</taxon>
        <taxon>Rhodobacterales</taxon>
        <taxon>Roseobacteraceae</taxon>
        <taxon>Octadecabacter</taxon>
    </lineage>
</organism>
<dbReference type="EMBL" id="CP003742">
    <property type="protein sequence ID" value="AGI74387.1"/>
    <property type="molecule type" value="Genomic_DNA"/>
</dbReference>
<reference evidence="1 2" key="1">
    <citation type="journal article" date="2013" name="PLoS ONE">
        <title>Poles Apart: Arctic and Antarctic Octadecabacter strains Share High Genome Plasticity and a New Type of Xanthorhodopsin.</title>
        <authorList>
            <person name="Vollmers J."/>
            <person name="Voget S."/>
            <person name="Dietrich S."/>
            <person name="Gollnow K."/>
            <person name="Smits M."/>
            <person name="Meyer K."/>
            <person name="Brinkhoff T."/>
            <person name="Simon M."/>
            <person name="Daniel R."/>
        </authorList>
    </citation>
    <scope>NUCLEOTIDE SEQUENCE [LARGE SCALE GENOMIC DNA]</scope>
    <source>
        <strain evidence="1 2">238</strain>
    </source>
</reference>
<proteinExistence type="predicted"/>
<evidence type="ECO:0000313" key="1">
    <source>
        <dbReference type="EMBL" id="AGI74387.1"/>
    </source>
</evidence>
<dbReference type="KEGG" id="oar:OA238_c45180"/>
<name>M9RQD2_9RHOB</name>
<accession>M9RQD2</accession>
<dbReference type="HOGENOM" id="CLU_2082418_0_0_5"/>
<evidence type="ECO:0000313" key="2">
    <source>
        <dbReference type="Proteomes" id="UP000004688"/>
    </source>
</evidence>
<dbReference type="Proteomes" id="UP000004688">
    <property type="component" value="Chromosome"/>
</dbReference>
<dbReference type="AlphaFoldDB" id="M9RQD2"/>
<protein>
    <submittedName>
        <fullName evidence="1">Uncharacterized protein</fullName>
    </submittedName>
</protein>
<sequence>MPREDELEEAKLKALVDRVMDAYGELDDCLGKPHFSVTKFNRFWQAVFDYSAAMSEHYWLHRDVAGVVNGLRDYLELQHHKTPTDIWWKIDQMEVLLFSNHNAYPEHGNPYNSENTS</sequence>
<keyword evidence="2" id="KW-1185">Reference proteome</keyword>
<gene>
    <name evidence="1" type="ORF">OA238_c45180</name>
</gene>